<keyword evidence="3" id="KW-0574">Periplasm</keyword>
<evidence type="ECO:0000313" key="5">
    <source>
        <dbReference type="EMBL" id="MBB3769991.1"/>
    </source>
</evidence>
<keyword evidence="5" id="KW-0762">Sugar transport</keyword>
<keyword evidence="4" id="KW-0732">Signal</keyword>
<dbReference type="PANTHER" id="PTHR43649:SF12">
    <property type="entry name" value="DIACETYLCHITOBIOSE BINDING PROTEIN DASA"/>
    <property type="match status" value="1"/>
</dbReference>
<dbReference type="SUPFAM" id="SSF53850">
    <property type="entry name" value="Periplasmic binding protein-like II"/>
    <property type="match status" value="1"/>
</dbReference>
<dbReference type="PANTHER" id="PTHR43649">
    <property type="entry name" value="ARABINOSE-BINDING PROTEIN-RELATED"/>
    <property type="match status" value="1"/>
</dbReference>
<dbReference type="AlphaFoldDB" id="A0A839Z4X6"/>
<gene>
    <name evidence="5" type="ORF">FHS55_000577</name>
</gene>
<dbReference type="InterPro" id="IPR006059">
    <property type="entry name" value="SBP"/>
</dbReference>
<dbReference type="GO" id="GO:0042597">
    <property type="term" value="C:periplasmic space"/>
    <property type="evidence" value="ECO:0007669"/>
    <property type="project" value="UniProtKB-SubCell"/>
</dbReference>
<feature type="signal peptide" evidence="4">
    <location>
        <begin position="1"/>
        <end position="23"/>
    </location>
</feature>
<proteinExistence type="inferred from homology"/>
<dbReference type="CDD" id="cd14748">
    <property type="entry name" value="PBP2_UgpB"/>
    <property type="match status" value="1"/>
</dbReference>
<evidence type="ECO:0000313" key="6">
    <source>
        <dbReference type="Proteomes" id="UP000533469"/>
    </source>
</evidence>
<evidence type="ECO:0000256" key="3">
    <source>
        <dbReference type="ARBA" id="ARBA00022764"/>
    </source>
</evidence>
<comment type="similarity">
    <text evidence="2">Belongs to the bacterial solute-binding protein 1 family.</text>
</comment>
<dbReference type="RefSeq" id="WP_183188157.1">
    <property type="nucleotide sequence ID" value="NZ_JACICD010000001.1"/>
</dbReference>
<evidence type="ECO:0000256" key="4">
    <source>
        <dbReference type="SAM" id="SignalP"/>
    </source>
</evidence>
<dbReference type="EMBL" id="JACICD010000001">
    <property type="protein sequence ID" value="MBB3769991.1"/>
    <property type="molecule type" value="Genomic_DNA"/>
</dbReference>
<evidence type="ECO:0000256" key="1">
    <source>
        <dbReference type="ARBA" id="ARBA00004418"/>
    </source>
</evidence>
<accession>A0A839Z4X6</accession>
<dbReference type="InterPro" id="IPR050490">
    <property type="entry name" value="Bact_solute-bd_prot1"/>
</dbReference>
<evidence type="ECO:0000256" key="2">
    <source>
        <dbReference type="ARBA" id="ARBA00008520"/>
    </source>
</evidence>
<keyword evidence="5" id="KW-0813">Transport</keyword>
<dbReference type="Proteomes" id="UP000533469">
    <property type="component" value="Unassembled WGS sequence"/>
</dbReference>
<dbReference type="Pfam" id="PF01547">
    <property type="entry name" value="SBP_bac_1"/>
    <property type="match status" value="1"/>
</dbReference>
<protein>
    <submittedName>
        <fullName evidence="5">Multiple sugar transport system substrate-binding protein</fullName>
    </submittedName>
</protein>
<name>A0A839Z4X6_9HYPH</name>
<organism evidence="5 6">
    <name type="scientific">Ancylobacter tetraedralis</name>
    <dbReference type="NCBI Taxonomy" id="217068"/>
    <lineage>
        <taxon>Bacteria</taxon>
        <taxon>Pseudomonadati</taxon>
        <taxon>Pseudomonadota</taxon>
        <taxon>Alphaproteobacteria</taxon>
        <taxon>Hyphomicrobiales</taxon>
        <taxon>Xanthobacteraceae</taxon>
        <taxon>Ancylobacter</taxon>
    </lineage>
</organism>
<sequence>MSKWMQFLAAGCLAAAVAGPALAEPITLNVQYSWPSHKRFHDPLAEAFMKTHPDIRINYLAPAASYTDGQQRMLRGAVTGNLPDVWYSGYSYLNELIRTLEPRGESVPIGDFLGKESTDWVKANYSEQTLRLGQVQGKQWALPFTASTPIVYYNKDLLDSVGASADALSSWDGIVSTAKKISAAGKADGMSYAANEWGDDWLWQALILNAGGHIMNADSTKVTFGDDSGKSAVTLLRRLVVETGMPFLDEDQAIQQFASGKLGIFIGSTAEVRVMGQTIGGKFQFGTSPYPKAIKGEGGLPTGGSAAVVLTKDAAKQRAAWEFIKFATGPEGQKIVVLGSGYMPTNLRTTESEYLGTFYKENPDWTTSLKQWPIAKPWFGYPGGSGPRIWDEQKVVLSKIMRGQVTPDEGLASLVELTSRLALSKN</sequence>
<comment type="subcellular location">
    <subcellularLocation>
        <location evidence="1">Periplasm</location>
    </subcellularLocation>
</comment>
<reference evidence="5 6" key="1">
    <citation type="submission" date="2020-08" db="EMBL/GenBank/DDBJ databases">
        <title>Genomic Encyclopedia of Type Strains, Phase IV (KMG-IV): sequencing the most valuable type-strain genomes for metagenomic binning, comparative biology and taxonomic classification.</title>
        <authorList>
            <person name="Goeker M."/>
        </authorList>
    </citation>
    <scope>NUCLEOTIDE SEQUENCE [LARGE SCALE GENOMIC DNA]</scope>
    <source>
        <strain evidence="5 6">DSM 5895</strain>
    </source>
</reference>
<keyword evidence="6" id="KW-1185">Reference proteome</keyword>
<feature type="chain" id="PRO_5032979536" evidence="4">
    <location>
        <begin position="24"/>
        <end position="426"/>
    </location>
</feature>
<comment type="caution">
    <text evidence="5">The sequence shown here is derived from an EMBL/GenBank/DDBJ whole genome shotgun (WGS) entry which is preliminary data.</text>
</comment>
<dbReference type="Gene3D" id="3.40.190.10">
    <property type="entry name" value="Periplasmic binding protein-like II"/>
    <property type="match status" value="1"/>
</dbReference>